<feature type="domain" description="DUF3741" evidence="3">
    <location>
        <begin position="59"/>
        <end position="76"/>
    </location>
</feature>
<protein>
    <recommendedName>
        <fullName evidence="3">DUF3741 domain-containing protein</fullName>
    </recommendedName>
</protein>
<dbReference type="InterPro" id="IPR032795">
    <property type="entry name" value="DUF3741-assoc"/>
</dbReference>
<dbReference type="Pfam" id="PF14383">
    <property type="entry name" value="VARLMGL"/>
    <property type="match status" value="1"/>
</dbReference>
<dbReference type="OMA" id="CVEFGQE"/>
<evidence type="ECO:0000313" key="4">
    <source>
        <dbReference type="EMBL" id="ESW06785.1"/>
    </source>
</evidence>
<dbReference type="eggNOG" id="ENOG502RYYY">
    <property type="taxonomic scope" value="Eukaryota"/>
</dbReference>
<accession>V7ANB3</accession>
<evidence type="ECO:0000313" key="5">
    <source>
        <dbReference type="Proteomes" id="UP000000226"/>
    </source>
</evidence>
<feature type="signal peptide" evidence="2">
    <location>
        <begin position="1"/>
        <end position="25"/>
    </location>
</feature>
<feature type="region of interest" description="Disordered" evidence="1">
    <location>
        <begin position="157"/>
        <end position="263"/>
    </location>
</feature>
<feature type="chain" id="PRO_5004755785" description="DUF3741 domain-containing protein" evidence="2">
    <location>
        <begin position="26"/>
        <end position="406"/>
    </location>
</feature>
<dbReference type="EMBL" id="CM002297">
    <property type="protein sequence ID" value="ESW06785.1"/>
    <property type="molecule type" value="Genomic_DNA"/>
</dbReference>
<dbReference type="PANTHER" id="PTHR35499:SF4">
    <property type="entry name" value="ALC-INTERACTING PROTEIN 1"/>
    <property type="match status" value="1"/>
</dbReference>
<feature type="compositionally biased region" description="Basic and acidic residues" evidence="1">
    <location>
        <begin position="169"/>
        <end position="182"/>
    </location>
</feature>
<dbReference type="Gramene" id="ESW06785">
    <property type="protein sequence ID" value="ESW06785"/>
    <property type="gene ID" value="PHAVU_010G076500g"/>
</dbReference>
<reference evidence="5" key="1">
    <citation type="journal article" date="2014" name="Nat. Genet.">
        <title>A reference genome for common bean and genome-wide analysis of dual domestications.</title>
        <authorList>
            <person name="Schmutz J."/>
            <person name="McClean P.E."/>
            <person name="Mamidi S."/>
            <person name="Wu G.A."/>
            <person name="Cannon S.B."/>
            <person name="Grimwood J."/>
            <person name="Jenkins J."/>
            <person name="Shu S."/>
            <person name="Song Q."/>
            <person name="Chavarro C."/>
            <person name="Torres-Torres M."/>
            <person name="Geffroy V."/>
            <person name="Moghaddam S.M."/>
            <person name="Gao D."/>
            <person name="Abernathy B."/>
            <person name="Barry K."/>
            <person name="Blair M."/>
            <person name="Brick M.A."/>
            <person name="Chovatia M."/>
            <person name="Gepts P."/>
            <person name="Goodstein D.M."/>
            <person name="Gonzales M."/>
            <person name="Hellsten U."/>
            <person name="Hyten D.L."/>
            <person name="Jia G."/>
            <person name="Kelly J.D."/>
            <person name="Kudrna D."/>
            <person name="Lee R."/>
            <person name="Richard M.M."/>
            <person name="Miklas P.N."/>
            <person name="Osorno J.M."/>
            <person name="Rodrigues J."/>
            <person name="Thareau V."/>
            <person name="Urrea C.A."/>
            <person name="Wang M."/>
            <person name="Yu Y."/>
            <person name="Zhang M."/>
            <person name="Wing R.A."/>
            <person name="Cregan P.B."/>
            <person name="Rokhsar D.S."/>
            <person name="Jackson S.A."/>
        </authorList>
    </citation>
    <scope>NUCLEOTIDE SEQUENCE [LARGE SCALE GENOMIC DNA]</scope>
    <source>
        <strain evidence="5">cv. G19833</strain>
    </source>
</reference>
<proteinExistence type="predicted"/>
<feature type="region of interest" description="Disordered" evidence="1">
    <location>
        <begin position="27"/>
        <end position="56"/>
    </location>
</feature>
<dbReference type="OrthoDB" id="1670627at2759"/>
<feature type="compositionally biased region" description="Low complexity" evidence="1">
    <location>
        <begin position="216"/>
        <end position="229"/>
    </location>
</feature>
<evidence type="ECO:0000256" key="1">
    <source>
        <dbReference type="SAM" id="MobiDB-lite"/>
    </source>
</evidence>
<evidence type="ECO:0000256" key="2">
    <source>
        <dbReference type="SAM" id="SignalP"/>
    </source>
</evidence>
<feature type="compositionally biased region" description="Basic and acidic residues" evidence="1">
    <location>
        <begin position="32"/>
        <end position="49"/>
    </location>
</feature>
<name>V7ANB3_PHAVU</name>
<dbReference type="AlphaFoldDB" id="V7ANB3"/>
<keyword evidence="5" id="KW-1185">Reference proteome</keyword>
<organism evidence="4 5">
    <name type="scientific">Phaseolus vulgaris</name>
    <name type="common">Kidney bean</name>
    <name type="synonym">French bean</name>
    <dbReference type="NCBI Taxonomy" id="3885"/>
    <lineage>
        <taxon>Eukaryota</taxon>
        <taxon>Viridiplantae</taxon>
        <taxon>Streptophyta</taxon>
        <taxon>Embryophyta</taxon>
        <taxon>Tracheophyta</taxon>
        <taxon>Spermatophyta</taxon>
        <taxon>Magnoliopsida</taxon>
        <taxon>eudicotyledons</taxon>
        <taxon>Gunneridae</taxon>
        <taxon>Pentapetalae</taxon>
        <taxon>rosids</taxon>
        <taxon>fabids</taxon>
        <taxon>Fabales</taxon>
        <taxon>Fabaceae</taxon>
        <taxon>Papilionoideae</taxon>
        <taxon>50 kb inversion clade</taxon>
        <taxon>NPAAA clade</taxon>
        <taxon>indigoferoid/millettioid clade</taxon>
        <taxon>Phaseoleae</taxon>
        <taxon>Phaseolus</taxon>
    </lineage>
</organism>
<gene>
    <name evidence="4" type="ORF">PHAVU_010G076500g</name>
</gene>
<dbReference type="PANTHER" id="PTHR35499">
    <property type="entry name" value="OS05G0128300 PROTEIN"/>
    <property type="match status" value="1"/>
</dbReference>
<keyword evidence="2" id="KW-0732">Signal</keyword>
<feature type="compositionally biased region" description="Basic and acidic residues" evidence="1">
    <location>
        <begin position="252"/>
        <end position="261"/>
    </location>
</feature>
<sequence>MAKPEKPKSGCFPGLLRLLLCAGNATSPPVHPTDHFTESEESENSHSTKETAVVNDGSTPGVVARLMGLDSLPNSKWAIKGGTPDSVPRSRSVNFVDYLLEFDANHAIHRRVKTSASFREVPSLVQNQNGSNLFVLCMDGDKDQEVRHEFRKLETGLGEVRKGKRQGSKNKESVSVKKERNVGKNRKISKLKNEPRRVPSSKHGSKGRNHDGKPLSSVSSGSSKCSSCSNRQNDDGSRSRSNTYLPNKHKKGLVETKDKKNMRNQKLLMKVESECSMENHSPVSVVDSNDYPLLYGTDFLDGRSMVASKSKWESPSLLLSLDDDVEDSASTNKDYTFIDVNKEAEYFSEMMLQLRNLTEQDVRDSDCTLKHIRESECFRDICLVFEHKIFDHLLYEVVNEVFELHC</sequence>
<dbReference type="Proteomes" id="UP000000226">
    <property type="component" value="Chromosome 10"/>
</dbReference>
<evidence type="ECO:0000259" key="3">
    <source>
        <dbReference type="Pfam" id="PF14383"/>
    </source>
</evidence>